<evidence type="ECO:0000313" key="1">
    <source>
        <dbReference type="EMBL" id="SPJ85844.1"/>
    </source>
</evidence>
<dbReference type="AlphaFoldDB" id="A0AAE8SNH4"/>
<gene>
    <name evidence="1" type="ORF">FTOL_11627</name>
</gene>
<dbReference type="Proteomes" id="UP001187734">
    <property type="component" value="Unassembled WGS sequence"/>
</dbReference>
<accession>A0AAE8SNH4</accession>
<comment type="caution">
    <text evidence="1">The sequence shown here is derived from an EMBL/GenBank/DDBJ whole genome shotgun (WGS) entry which is preliminary data.</text>
</comment>
<dbReference type="EMBL" id="ONZP01000501">
    <property type="protein sequence ID" value="SPJ85844.1"/>
    <property type="molecule type" value="Genomic_DNA"/>
</dbReference>
<sequence length="83" mass="8991">MEPAVIKVSSVDFGDEDVSVSVGVGVDVDMGLFLIPRLLCFSFLQLLFIPVDFEIASSIDFTTGVVGLNRAGFPRVYSLAVEY</sequence>
<name>A0AAE8SNH4_9HYPO</name>
<evidence type="ECO:0000313" key="2">
    <source>
        <dbReference type="Proteomes" id="UP001187734"/>
    </source>
</evidence>
<proteinExistence type="predicted"/>
<keyword evidence="2" id="KW-1185">Reference proteome</keyword>
<protein>
    <submittedName>
        <fullName evidence="1">Uncharacterized protein</fullName>
    </submittedName>
</protein>
<reference evidence="1" key="1">
    <citation type="submission" date="2018-03" db="EMBL/GenBank/DDBJ databases">
        <authorList>
            <person name="Guldener U."/>
        </authorList>
    </citation>
    <scope>NUCLEOTIDE SEQUENCE</scope>
</reference>
<organism evidence="1 2">
    <name type="scientific">Fusarium torulosum</name>
    <dbReference type="NCBI Taxonomy" id="33205"/>
    <lineage>
        <taxon>Eukaryota</taxon>
        <taxon>Fungi</taxon>
        <taxon>Dikarya</taxon>
        <taxon>Ascomycota</taxon>
        <taxon>Pezizomycotina</taxon>
        <taxon>Sordariomycetes</taxon>
        <taxon>Hypocreomycetidae</taxon>
        <taxon>Hypocreales</taxon>
        <taxon>Nectriaceae</taxon>
        <taxon>Fusarium</taxon>
    </lineage>
</organism>